<keyword evidence="1" id="KW-0614">Plasmid</keyword>
<evidence type="ECO:0000313" key="1">
    <source>
        <dbReference type="EMBL" id="BAY20066.1"/>
    </source>
</evidence>
<reference evidence="1 2" key="1">
    <citation type="submission" date="2017-06" db="EMBL/GenBank/DDBJ databases">
        <title>Genome sequencing of cyanobaciteial culture collection at National Institute for Environmental Studies (NIES).</title>
        <authorList>
            <person name="Hirose Y."/>
            <person name="Shimura Y."/>
            <person name="Fujisawa T."/>
            <person name="Nakamura Y."/>
            <person name="Kawachi M."/>
        </authorList>
    </citation>
    <scope>NUCLEOTIDE SEQUENCE [LARGE SCALE GENOMIC DNA]</scope>
    <source>
        <strain evidence="1 2">NIES-21</strain>
        <plasmid evidence="2">Plasmid2 dna</plasmid>
    </source>
</reference>
<organism evidence="1 2">
    <name type="scientific">Anabaenopsis circularis NIES-21</name>
    <dbReference type="NCBI Taxonomy" id="1085406"/>
    <lineage>
        <taxon>Bacteria</taxon>
        <taxon>Bacillati</taxon>
        <taxon>Cyanobacteriota</taxon>
        <taxon>Cyanophyceae</taxon>
        <taxon>Nostocales</taxon>
        <taxon>Nodulariaceae</taxon>
        <taxon>Anabaenopsis</taxon>
    </lineage>
</organism>
<geneLocation type="plasmid" evidence="2">
    <name>Plasmid2 dna</name>
</geneLocation>
<evidence type="ECO:0000313" key="2">
    <source>
        <dbReference type="Proteomes" id="UP000218287"/>
    </source>
</evidence>
<dbReference type="OrthoDB" id="420095at2"/>
<name>A0A1Z4GRX8_9CYAN</name>
<evidence type="ECO:0008006" key="3">
    <source>
        <dbReference type="Google" id="ProtNLM"/>
    </source>
</evidence>
<gene>
    <name evidence="1" type="ORF">NIES21_59360</name>
</gene>
<sequence length="246" mass="28354">MNLLTYIRHLAVTGAASYYISTQIRDSKTRPSILASLQLSESGSVPFLSLLGERAAREGDTWLAESLSKHALDEARHSQIFAHALKRMNKQVVDNKLQLQTTSTNKPKQQRSPFFLAYFEGYSLEELKPTLINWDVFLGSTYILEFDSSKDYRRMAKVLPDNHLETRNLKKGLLSIAQDEANHADYLYEAMMRRMPTNQVQNLVDEWRIRKVNAMFKIANSVFEKTDETLLLVQDIERNKNNTTYS</sequence>
<dbReference type="SUPFAM" id="SSF47240">
    <property type="entry name" value="Ferritin-like"/>
    <property type="match status" value="1"/>
</dbReference>
<dbReference type="InterPro" id="IPR009078">
    <property type="entry name" value="Ferritin-like_SF"/>
</dbReference>
<dbReference type="AlphaFoldDB" id="A0A1Z4GRX8"/>
<protein>
    <recommendedName>
        <fullName evidence="3">Rubrerythrin family protein</fullName>
    </recommendedName>
</protein>
<accession>A0A1Z4GRX8</accession>
<dbReference type="Proteomes" id="UP000218287">
    <property type="component" value="Plasmid Plasmid2 dna"/>
</dbReference>
<keyword evidence="2" id="KW-1185">Reference proteome</keyword>
<dbReference type="EMBL" id="AP018176">
    <property type="protein sequence ID" value="BAY20066.1"/>
    <property type="molecule type" value="Genomic_DNA"/>
</dbReference>
<proteinExistence type="predicted"/>